<dbReference type="Pfam" id="PF12706">
    <property type="entry name" value="Lactamase_B_2"/>
    <property type="match status" value="1"/>
</dbReference>
<keyword evidence="3" id="KW-1185">Reference proteome</keyword>
<protein>
    <recommendedName>
        <fullName evidence="1">Metallo-beta-lactamase domain-containing protein</fullName>
    </recommendedName>
</protein>
<dbReference type="OrthoDB" id="9805728at2"/>
<feature type="domain" description="Metallo-beta-lactamase" evidence="1">
    <location>
        <begin position="86"/>
        <end position="290"/>
    </location>
</feature>
<dbReference type="PANTHER" id="PTHR15032:SF4">
    <property type="entry name" value="N-ACYL-PHOSPHATIDYLETHANOLAMINE-HYDROLYZING PHOSPHOLIPASE D"/>
    <property type="match status" value="1"/>
</dbReference>
<accession>A0A7I9V6N0</accession>
<gene>
    <name evidence="2" type="ORF">nbrc107696_15150</name>
</gene>
<dbReference type="InterPro" id="IPR036866">
    <property type="entry name" value="RibonucZ/Hydroxyglut_hydro"/>
</dbReference>
<dbReference type="Gene3D" id="3.60.15.10">
    <property type="entry name" value="Ribonuclease Z/Hydroxyacylglutathione hydrolase-like"/>
    <property type="match status" value="1"/>
</dbReference>
<sequence>MGASAEAIAASTAGSPNLVGGVFANVEPVPDSEGPGPAVFVDMLRRPGKPTGVLPVLRPAFADAPAGLTITWLGHATAVVDIDGVRILLDPVLSARCSPSQLVGPKRLHTVPVAAADLPPIDVVLLSHDHYDHLDHPTITTIAASQPNARFVAPIGVDAHLEAWGVARARIHTADWRGSVELTVRGVTLTFGCERARHFSGRGFTRNDTLWASWAVVGPAHSFFFSGDTGFTDAYREVGERYDTFDATLIAIGAYDVLWPDIHLNPEEGVTVHGLVNGGGRDSLLIPIHWGTFNLARHSWGDPIARLLPAASAAGIDVCVPRPGATLDVDARVGTAFDDPTWWERYA</sequence>
<evidence type="ECO:0000313" key="2">
    <source>
        <dbReference type="EMBL" id="GEE01069.1"/>
    </source>
</evidence>
<dbReference type="Proteomes" id="UP000444960">
    <property type="component" value="Unassembled WGS sequence"/>
</dbReference>
<dbReference type="AlphaFoldDB" id="A0A7I9V6N0"/>
<reference evidence="3" key="1">
    <citation type="submission" date="2019-06" db="EMBL/GenBank/DDBJ databases">
        <title>Gordonia isolated from sludge of a wastewater treatment plant.</title>
        <authorList>
            <person name="Tamura T."/>
            <person name="Aoyama K."/>
            <person name="Kang Y."/>
            <person name="Saito S."/>
            <person name="Akiyama N."/>
            <person name="Yazawa K."/>
            <person name="Gonoi T."/>
            <person name="Mikami Y."/>
        </authorList>
    </citation>
    <scope>NUCLEOTIDE SEQUENCE [LARGE SCALE GENOMIC DNA]</scope>
    <source>
        <strain evidence="3">NBRC 107696</strain>
    </source>
</reference>
<name>A0A7I9V6N0_9ACTN</name>
<proteinExistence type="predicted"/>
<dbReference type="EMBL" id="BJOV01000003">
    <property type="protein sequence ID" value="GEE01069.1"/>
    <property type="molecule type" value="Genomic_DNA"/>
</dbReference>
<dbReference type="InterPro" id="IPR001279">
    <property type="entry name" value="Metallo-B-lactamas"/>
</dbReference>
<organism evidence="2 3">
    <name type="scientific">Gordonia spumicola</name>
    <dbReference type="NCBI Taxonomy" id="589161"/>
    <lineage>
        <taxon>Bacteria</taxon>
        <taxon>Bacillati</taxon>
        <taxon>Actinomycetota</taxon>
        <taxon>Actinomycetes</taxon>
        <taxon>Mycobacteriales</taxon>
        <taxon>Gordoniaceae</taxon>
        <taxon>Gordonia</taxon>
    </lineage>
</organism>
<dbReference type="SUPFAM" id="SSF56281">
    <property type="entry name" value="Metallo-hydrolase/oxidoreductase"/>
    <property type="match status" value="1"/>
</dbReference>
<evidence type="ECO:0000259" key="1">
    <source>
        <dbReference type="Pfam" id="PF12706"/>
    </source>
</evidence>
<evidence type="ECO:0000313" key="3">
    <source>
        <dbReference type="Proteomes" id="UP000444960"/>
    </source>
</evidence>
<dbReference type="GO" id="GO:0005737">
    <property type="term" value="C:cytoplasm"/>
    <property type="evidence" value="ECO:0007669"/>
    <property type="project" value="TreeGrafter"/>
</dbReference>
<comment type="caution">
    <text evidence="2">The sequence shown here is derived from an EMBL/GenBank/DDBJ whole genome shotgun (WGS) entry which is preliminary data.</text>
</comment>
<dbReference type="PANTHER" id="PTHR15032">
    <property type="entry name" value="N-ACYL-PHOSPHATIDYLETHANOLAMINE-HYDROLYZING PHOSPHOLIPASE D"/>
    <property type="match status" value="1"/>
</dbReference>